<keyword evidence="4" id="KW-0808">Transferase</keyword>
<dbReference type="InterPro" id="IPR013083">
    <property type="entry name" value="Znf_RING/FYVE/PHD"/>
</dbReference>
<evidence type="ECO:0000256" key="6">
    <source>
        <dbReference type="ARBA" id="ARBA00022723"/>
    </source>
</evidence>
<evidence type="ECO:0000256" key="8">
    <source>
        <dbReference type="ARBA" id="ARBA00022786"/>
    </source>
</evidence>
<keyword evidence="7 12" id="KW-0863">Zinc-finger</keyword>
<comment type="subcellular location">
    <subcellularLocation>
        <location evidence="2">Membrane</location>
        <topology evidence="2">Multi-pass membrane protein</topology>
    </subcellularLocation>
</comment>
<evidence type="ECO:0000256" key="11">
    <source>
        <dbReference type="ARBA" id="ARBA00023136"/>
    </source>
</evidence>
<evidence type="ECO:0000256" key="10">
    <source>
        <dbReference type="ARBA" id="ARBA00022989"/>
    </source>
</evidence>
<keyword evidence="15" id="KW-1185">Reference proteome</keyword>
<evidence type="ECO:0000259" key="13">
    <source>
        <dbReference type="PROSITE" id="PS50089"/>
    </source>
</evidence>
<dbReference type="PANTHER" id="PTHR45977:SF4">
    <property type="entry name" value="RING-TYPE DOMAIN-CONTAINING PROTEIN"/>
    <property type="match status" value="1"/>
</dbReference>
<keyword evidence="5" id="KW-0812">Transmembrane</keyword>
<reference evidence="14 15" key="1">
    <citation type="submission" date="2024-10" db="EMBL/GenBank/DDBJ databases">
        <title>Updated reference genomes for cyclostephanoid diatoms.</title>
        <authorList>
            <person name="Roberts W.R."/>
            <person name="Alverson A.J."/>
        </authorList>
    </citation>
    <scope>NUCLEOTIDE SEQUENCE [LARGE SCALE GENOMIC DNA]</scope>
    <source>
        <strain evidence="14 15">AJA276-08</strain>
    </source>
</reference>
<evidence type="ECO:0000256" key="12">
    <source>
        <dbReference type="PROSITE-ProRule" id="PRU00175"/>
    </source>
</evidence>
<dbReference type="CDD" id="cd16454">
    <property type="entry name" value="RING-H2_PA-TM-RING"/>
    <property type="match status" value="1"/>
</dbReference>
<dbReference type="PROSITE" id="PS50089">
    <property type="entry name" value="ZF_RING_2"/>
    <property type="match status" value="1"/>
</dbReference>
<dbReference type="EMBL" id="JALLAZ020000673">
    <property type="protein sequence ID" value="KAL3789644.1"/>
    <property type="molecule type" value="Genomic_DNA"/>
</dbReference>
<keyword evidence="11" id="KW-0472">Membrane</keyword>
<name>A0ABD3PQ09_9STRA</name>
<dbReference type="GO" id="GO:0061630">
    <property type="term" value="F:ubiquitin protein ligase activity"/>
    <property type="evidence" value="ECO:0007669"/>
    <property type="project" value="UniProtKB-EC"/>
</dbReference>
<evidence type="ECO:0000313" key="14">
    <source>
        <dbReference type="EMBL" id="KAL3789644.1"/>
    </source>
</evidence>
<feature type="domain" description="RING-type" evidence="13">
    <location>
        <begin position="193"/>
        <end position="234"/>
    </location>
</feature>
<dbReference type="Gene3D" id="3.30.40.10">
    <property type="entry name" value="Zinc/RING finger domain, C3HC4 (zinc finger)"/>
    <property type="match status" value="1"/>
</dbReference>
<evidence type="ECO:0000256" key="5">
    <source>
        <dbReference type="ARBA" id="ARBA00022692"/>
    </source>
</evidence>
<evidence type="ECO:0000256" key="2">
    <source>
        <dbReference type="ARBA" id="ARBA00004141"/>
    </source>
</evidence>
<dbReference type="InterPro" id="IPR001841">
    <property type="entry name" value="Znf_RING"/>
</dbReference>
<evidence type="ECO:0000313" key="15">
    <source>
        <dbReference type="Proteomes" id="UP001530315"/>
    </source>
</evidence>
<dbReference type="PANTHER" id="PTHR45977">
    <property type="entry name" value="TARGET OF ERK KINASE MPK-1"/>
    <property type="match status" value="1"/>
</dbReference>
<evidence type="ECO:0000256" key="4">
    <source>
        <dbReference type="ARBA" id="ARBA00022679"/>
    </source>
</evidence>
<accession>A0ABD3PQ09</accession>
<evidence type="ECO:0000256" key="3">
    <source>
        <dbReference type="ARBA" id="ARBA00012483"/>
    </source>
</evidence>
<dbReference type="EC" id="2.3.2.27" evidence="3"/>
<dbReference type="AlphaFoldDB" id="A0ABD3PQ09"/>
<dbReference type="GO" id="GO:0008270">
    <property type="term" value="F:zinc ion binding"/>
    <property type="evidence" value="ECO:0007669"/>
    <property type="project" value="UniProtKB-KW"/>
</dbReference>
<keyword evidence="6" id="KW-0479">Metal-binding</keyword>
<dbReference type="SUPFAM" id="SSF57850">
    <property type="entry name" value="RING/U-box"/>
    <property type="match status" value="1"/>
</dbReference>
<evidence type="ECO:0000256" key="7">
    <source>
        <dbReference type="ARBA" id="ARBA00022771"/>
    </source>
</evidence>
<comment type="caution">
    <text evidence="14">The sequence shown here is derived from an EMBL/GenBank/DDBJ whole genome shotgun (WGS) entry which is preliminary data.</text>
</comment>
<protein>
    <recommendedName>
        <fullName evidence="3">RING-type E3 ubiquitin transferase</fullName>
        <ecNumber evidence="3">2.3.2.27</ecNumber>
    </recommendedName>
</protein>
<sequence length="305" mass="33005">MMGTLWTYRWVANRSLDEEEYERQIVTDLGRQGQGGGGGGLRQENDVEGGIAAGGADAAVNFDPDLGLMSFQAQLALAILESQRQMFENGGYGGNNNTNNDGPGVTNEAKEKWKTYEWGVGGGIDDVVPLTRTSSLQSIKRQGSGSNYGSLSTIDEGHLTTASSANGNANDEQCLEAYNDIDPVKGGEEEPACSICLCEYERGERVVRLPCDHIYHESCLNSWTTNHTRCPLCNYDLMDGFELPTTVQQQAQQHAEEQRAFRTMALSALGRRIRPRIRTSTAGRRGGGATIGATSATVAVEDTIV</sequence>
<dbReference type="GO" id="GO:0016020">
    <property type="term" value="C:membrane"/>
    <property type="evidence" value="ECO:0007669"/>
    <property type="project" value="UniProtKB-SubCell"/>
</dbReference>
<dbReference type="Proteomes" id="UP001530315">
    <property type="component" value="Unassembled WGS sequence"/>
</dbReference>
<evidence type="ECO:0000256" key="9">
    <source>
        <dbReference type="ARBA" id="ARBA00022833"/>
    </source>
</evidence>
<comment type="catalytic activity">
    <reaction evidence="1">
        <text>S-ubiquitinyl-[E2 ubiquitin-conjugating enzyme]-L-cysteine + [acceptor protein]-L-lysine = [E2 ubiquitin-conjugating enzyme]-L-cysteine + N(6)-ubiquitinyl-[acceptor protein]-L-lysine.</text>
        <dbReference type="EC" id="2.3.2.27"/>
    </reaction>
</comment>
<gene>
    <name evidence="14" type="ORF">ACHAW5_002361</name>
</gene>
<organism evidence="14 15">
    <name type="scientific">Stephanodiscus triporus</name>
    <dbReference type="NCBI Taxonomy" id="2934178"/>
    <lineage>
        <taxon>Eukaryota</taxon>
        <taxon>Sar</taxon>
        <taxon>Stramenopiles</taxon>
        <taxon>Ochrophyta</taxon>
        <taxon>Bacillariophyta</taxon>
        <taxon>Coscinodiscophyceae</taxon>
        <taxon>Thalassiosirophycidae</taxon>
        <taxon>Stephanodiscales</taxon>
        <taxon>Stephanodiscaceae</taxon>
        <taxon>Stephanodiscus</taxon>
    </lineage>
</organism>
<dbReference type="SMART" id="SM00184">
    <property type="entry name" value="RING"/>
    <property type="match status" value="1"/>
</dbReference>
<dbReference type="Pfam" id="PF13639">
    <property type="entry name" value="zf-RING_2"/>
    <property type="match status" value="1"/>
</dbReference>
<keyword evidence="8" id="KW-0833">Ubl conjugation pathway</keyword>
<keyword evidence="10" id="KW-1133">Transmembrane helix</keyword>
<keyword evidence="9" id="KW-0862">Zinc</keyword>
<proteinExistence type="predicted"/>
<evidence type="ECO:0000256" key="1">
    <source>
        <dbReference type="ARBA" id="ARBA00000900"/>
    </source>
</evidence>